<protein>
    <recommendedName>
        <fullName evidence="3">Caspase family p20 domain-containing protein</fullName>
    </recommendedName>
</protein>
<comment type="caution">
    <text evidence="4">The sequence shown here is derived from an EMBL/GenBank/DDBJ whole genome shotgun (WGS) entry which is preliminary data.</text>
</comment>
<name>A0AAV2QTG3_MEGNR</name>
<dbReference type="InterPro" id="IPR011600">
    <property type="entry name" value="Pept_C14_caspase"/>
</dbReference>
<evidence type="ECO:0000256" key="1">
    <source>
        <dbReference type="ARBA" id="ARBA00010134"/>
    </source>
</evidence>
<dbReference type="AlphaFoldDB" id="A0AAV2QTG3"/>
<dbReference type="Proteomes" id="UP001497623">
    <property type="component" value="Unassembled WGS sequence"/>
</dbReference>
<feature type="compositionally biased region" description="Low complexity" evidence="2">
    <location>
        <begin position="32"/>
        <end position="43"/>
    </location>
</feature>
<dbReference type="GO" id="GO:0006508">
    <property type="term" value="P:proteolysis"/>
    <property type="evidence" value="ECO:0007669"/>
    <property type="project" value="InterPro"/>
</dbReference>
<evidence type="ECO:0000256" key="2">
    <source>
        <dbReference type="SAM" id="MobiDB-lite"/>
    </source>
</evidence>
<feature type="domain" description="Caspase family p20" evidence="3">
    <location>
        <begin position="50"/>
        <end position="145"/>
    </location>
</feature>
<dbReference type="SUPFAM" id="SSF52129">
    <property type="entry name" value="Caspase-like"/>
    <property type="match status" value="1"/>
</dbReference>
<dbReference type="PROSITE" id="PS50208">
    <property type="entry name" value="CASPASE_P20"/>
    <property type="match status" value="1"/>
</dbReference>
<dbReference type="Pfam" id="PF00656">
    <property type="entry name" value="Peptidase_C14"/>
    <property type="match status" value="1"/>
</dbReference>
<dbReference type="EMBL" id="CAXKWB010011064">
    <property type="protein sequence ID" value="CAL4099915.1"/>
    <property type="molecule type" value="Genomic_DNA"/>
</dbReference>
<sequence>MYTSVSAPPKGSFKIIFTPTPSTAAWPNLPASGGSITSSPGTSNLHRQQRKGPIHVFNYIDFPDANDKRYGAESDSDNINNTFGPRGYDIKLYKNYTLGQTLSKFEEIQKDLTLDALIVIILSHGTNRYSFMSSNGGIINLDNLR</sequence>
<dbReference type="InterPro" id="IPR001309">
    <property type="entry name" value="Pept_C14_p20"/>
</dbReference>
<dbReference type="InterPro" id="IPR029030">
    <property type="entry name" value="Caspase-like_dom_sf"/>
</dbReference>
<dbReference type="PRINTS" id="PR00376">
    <property type="entry name" value="IL1BCENZYME"/>
</dbReference>
<comment type="similarity">
    <text evidence="1">Belongs to the peptidase C14A family.</text>
</comment>
<dbReference type="InterPro" id="IPR015917">
    <property type="entry name" value="Pept_C14A"/>
</dbReference>
<evidence type="ECO:0000259" key="3">
    <source>
        <dbReference type="PROSITE" id="PS50208"/>
    </source>
</evidence>
<accession>A0AAV2QTG3</accession>
<feature type="non-terminal residue" evidence="4">
    <location>
        <position position="145"/>
    </location>
</feature>
<organism evidence="4 5">
    <name type="scientific">Meganyctiphanes norvegica</name>
    <name type="common">Northern krill</name>
    <name type="synonym">Thysanopoda norvegica</name>
    <dbReference type="NCBI Taxonomy" id="48144"/>
    <lineage>
        <taxon>Eukaryota</taxon>
        <taxon>Metazoa</taxon>
        <taxon>Ecdysozoa</taxon>
        <taxon>Arthropoda</taxon>
        <taxon>Crustacea</taxon>
        <taxon>Multicrustacea</taxon>
        <taxon>Malacostraca</taxon>
        <taxon>Eumalacostraca</taxon>
        <taxon>Eucarida</taxon>
        <taxon>Euphausiacea</taxon>
        <taxon>Euphausiidae</taxon>
        <taxon>Meganyctiphanes</taxon>
    </lineage>
</organism>
<reference evidence="4 5" key="1">
    <citation type="submission" date="2024-05" db="EMBL/GenBank/DDBJ databases">
        <authorList>
            <person name="Wallberg A."/>
        </authorList>
    </citation>
    <scope>NUCLEOTIDE SEQUENCE [LARGE SCALE GENOMIC DNA]</scope>
</reference>
<feature type="region of interest" description="Disordered" evidence="2">
    <location>
        <begin position="28"/>
        <end position="49"/>
    </location>
</feature>
<gene>
    <name evidence="4" type="ORF">MNOR_LOCUS16662</name>
</gene>
<keyword evidence="5" id="KW-1185">Reference proteome</keyword>
<evidence type="ECO:0000313" key="5">
    <source>
        <dbReference type="Proteomes" id="UP001497623"/>
    </source>
</evidence>
<dbReference type="Gene3D" id="3.40.50.1460">
    <property type="match status" value="1"/>
</dbReference>
<evidence type="ECO:0000313" key="4">
    <source>
        <dbReference type="EMBL" id="CAL4099915.1"/>
    </source>
</evidence>
<proteinExistence type="inferred from homology"/>
<dbReference type="GO" id="GO:0004197">
    <property type="term" value="F:cysteine-type endopeptidase activity"/>
    <property type="evidence" value="ECO:0007669"/>
    <property type="project" value="InterPro"/>
</dbReference>